<keyword evidence="1" id="KW-1133">Transmembrane helix</keyword>
<organism evidence="2">
    <name type="scientific">bioreactor metagenome</name>
    <dbReference type="NCBI Taxonomy" id="1076179"/>
    <lineage>
        <taxon>unclassified sequences</taxon>
        <taxon>metagenomes</taxon>
        <taxon>ecological metagenomes</taxon>
    </lineage>
</organism>
<evidence type="ECO:0000256" key="1">
    <source>
        <dbReference type="SAM" id="Phobius"/>
    </source>
</evidence>
<proteinExistence type="predicted"/>
<gene>
    <name evidence="2" type="ORF">SDC9_125786</name>
</gene>
<keyword evidence="1" id="KW-0472">Membrane</keyword>
<dbReference type="AlphaFoldDB" id="A0A645CPB0"/>
<reference evidence="2" key="1">
    <citation type="submission" date="2019-08" db="EMBL/GenBank/DDBJ databases">
        <authorList>
            <person name="Kucharzyk K."/>
            <person name="Murdoch R.W."/>
            <person name="Higgins S."/>
            <person name="Loffler F."/>
        </authorList>
    </citation>
    <scope>NUCLEOTIDE SEQUENCE</scope>
</reference>
<feature type="transmembrane region" description="Helical" evidence="1">
    <location>
        <begin position="23"/>
        <end position="41"/>
    </location>
</feature>
<sequence length="187" mass="21400">MKDLNFFSSYSKKSNKKSFDKSIVLYGILILVIMGILIYGLSNFIAIKKLSNDVAAINLELEANLKNTKIKEILDKEQQIKVIKEDMAKLKALDKYVQDRDVVNELLLEDIRNNIPSLLFISSMSVNPDGIRIEGKSKDKESIAQFEHNLRSMESFERVFISQVTDDNGHYSFYLDIRLKEENADGA</sequence>
<protein>
    <recommendedName>
        <fullName evidence="3">Fimbrial assembly protein PilN</fullName>
    </recommendedName>
</protein>
<dbReference type="EMBL" id="VSSQ01028883">
    <property type="protein sequence ID" value="MPM78773.1"/>
    <property type="molecule type" value="Genomic_DNA"/>
</dbReference>
<evidence type="ECO:0008006" key="3">
    <source>
        <dbReference type="Google" id="ProtNLM"/>
    </source>
</evidence>
<dbReference type="InterPro" id="IPR052534">
    <property type="entry name" value="Extracell_DNA_Util/SecSys_Comp"/>
</dbReference>
<evidence type="ECO:0000313" key="2">
    <source>
        <dbReference type="EMBL" id="MPM78773.1"/>
    </source>
</evidence>
<comment type="caution">
    <text evidence="2">The sequence shown here is derived from an EMBL/GenBank/DDBJ whole genome shotgun (WGS) entry which is preliminary data.</text>
</comment>
<dbReference type="PANTHER" id="PTHR40278">
    <property type="entry name" value="DNA UTILIZATION PROTEIN HOFN"/>
    <property type="match status" value="1"/>
</dbReference>
<accession>A0A645CPB0</accession>
<dbReference type="PANTHER" id="PTHR40278:SF1">
    <property type="entry name" value="DNA UTILIZATION PROTEIN HOFN"/>
    <property type="match status" value="1"/>
</dbReference>
<dbReference type="Pfam" id="PF05137">
    <property type="entry name" value="PilN"/>
    <property type="match status" value="1"/>
</dbReference>
<keyword evidence="1" id="KW-0812">Transmembrane</keyword>
<name>A0A645CPB0_9ZZZZ</name>
<dbReference type="InterPro" id="IPR007813">
    <property type="entry name" value="PilN"/>
</dbReference>